<protein>
    <recommendedName>
        <fullName evidence="3">NACHT domain-containing protein</fullName>
    </recommendedName>
</protein>
<organism evidence="1 2">
    <name type="scientific">Devosia geojensis</name>
    <dbReference type="NCBI Taxonomy" id="443610"/>
    <lineage>
        <taxon>Bacteria</taxon>
        <taxon>Pseudomonadati</taxon>
        <taxon>Pseudomonadota</taxon>
        <taxon>Alphaproteobacteria</taxon>
        <taxon>Hyphomicrobiales</taxon>
        <taxon>Devosiaceae</taxon>
        <taxon>Devosia</taxon>
    </lineage>
</organism>
<dbReference type="STRING" id="443610.VE25_06470"/>
<dbReference type="InterPro" id="IPR027417">
    <property type="entry name" value="P-loop_NTPase"/>
</dbReference>
<evidence type="ECO:0000313" key="2">
    <source>
        <dbReference type="Proteomes" id="UP000033632"/>
    </source>
</evidence>
<name>A0A0F5FVJ2_9HYPH</name>
<dbReference type="PATRIC" id="fig|443610.3.peg.3848"/>
<reference evidence="1 2" key="1">
    <citation type="submission" date="2015-03" db="EMBL/GenBank/DDBJ databases">
        <authorList>
            <person name="Hassan Y.I."/>
            <person name="Lepp D."/>
            <person name="Li X.-Z."/>
            <person name="Zhou T."/>
        </authorList>
    </citation>
    <scope>NUCLEOTIDE SEQUENCE [LARGE SCALE GENOMIC DNA]</scope>
    <source>
        <strain evidence="1 2">BD-c194</strain>
    </source>
</reference>
<dbReference type="SUPFAM" id="SSF52540">
    <property type="entry name" value="P-loop containing nucleoside triphosphate hydrolases"/>
    <property type="match status" value="1"/>
</dbReference>
<gene>
    <name evidence="1" type="ORF">VE25_06470</name>
</gene>
<evidence type="ECO:0008006" key="3">
    <source>
        <dbReference type="Google" id="ProtNLM"/>
    </source>
</evidence>
<accession>A0A0F5FVJ2</accession>
<comment type="caution">
    <text evidence="1">The sequence shown here is derived from an EMBL/GenBank/DDBJ whole genome shotgun (WGS) entry which is preliminary data.</text>
</comment>
<keyword evidence="2" id="KW-1185">Reference proteome</keyword>
<dbReference type="Proteomes" id="UP000033632">
    <property type="component" value="Unassembled WGS sequence"/>
</dbReference>
<evidence type="ECO:0000313" key="1">
    <source>
        <dbReference type="EMBL" id="KKB12565.1"/>
    </source>
</evidence>
<dbReference type="EMBL" id="JZEX01000061">
    <property type="protein sequence ID" value="KKB12565.1"/>
    <property type="molecule type" value="Genomic_DNA"/>
</dbReference>
<proteinExistence type="predicted"/>
<dbReference type="RefSeq" id="WP_046107775.1">
    <property type="nucleotide sequence ID" value="NZ_JZEX01000061.1"/>
</dbReference>
<sequence>MPKERTITVDSVRASRTGHNFHERWTARRALQLVFPSDHLYAIAIEGLSTNEEAEPGDTAQEIADLVLYYGAGDTFASASAIQTLQFKYRVDQTPVTSSYLKKTIEKFADSVLGYEREATVDEVDKKLSFGFVTNCQFSTSLWNAIAALKAGSEPPMDGSAKDQFDYLSQWCRDRGVDPHRLFSMTEFRAGEKNLPVQKSLLRRSLTDWSAGNDGRARIRVHELVELVVDKAGVGGARNNLVKREDVLDALGCEPENLFPADTRFVDVGEVVERSELNDVLSLIKSSAVPVLLHAEGGVGKTVFVQSLAAKLTSDFEVVVFDCFGGGAYRSEDQARHLPSVGFVQIANELASRGLCDPLLPGDADTRGLVTAMRRRLEQAAGAVQEQSEKSGIVVVLDAADNAQLEADNRKDEAFPRLLLASLSREPIDGVKLLLTARPERKDGVIGRASVTLFKLGVFSDEEARAFIAGRLPTATEEEVAVALRRSRCNARVLAYLVESWDQNVSGNPPSTPISVEEIVAQRCEKIFADLHVAGWNDGQIKEFFAAISLLPPPIPLDELANALGWPVTQVNSAAADLAPMLELVPQGAIFRDEPTETYVWKTYSQETSAQQAIAQRLTNSQLTSSYAAEALPRFLVTINDSNRAYELAGSSDFPASIQSDYGRRRLTLARLHAAFRLAVKQGDLNRALLLTTQLAQVAAANARGDDFIRRAPGLGIKLGDKDVSRRLFNDRSGWRGARNVRLTLAYCFAGEMEEARTHQNRAIGWINWRYQNQDEDRPLDGPRPQDDDFAALMFLSVLRREFDSVDGNLGNWNLRFAISVCNGVIRLAHQYEQLGLGRVLDDLCDFAASDECKSYALRIAMLGRHASLAPHHVAAIAKRVEHPGDDENDRGVRLDDERVIEAAVSKAAFAALVRSSRSASRQIMKTGTTLRASSYDYGERYGFSRIWTPTFSACLRAWSVGQRVSFHHLLPRELKIGRKAKALKSNDELREFLSQQFGSRVRGRPAGRRKVKEGRKPLLDDNERRTIASGIQLIRSMAEPIETAVLGGQGIGSQCVDGFLNAWSAALRLNVHWRAEEATDVLCRTVGIGFAASVFEHADQITEAQGTALIEIVSSNKFRVQDRLTILNLLAKRPNLHNLTGRFAQKAAESIRRNESIDQRGNNYRELAENLLPMSVAEAREYYRQGLAELDQMGGDDHDIIYAILNFAAVQPGGLVRPELGHRLLNLCQTIMYDASKFGWTLLAKAAANSIGMPAAYKFVRWADQDVAPFSYGLPQFVGFSAAKGRLDPRWAAVIFILCEDIGWYDWKLGDSLADVLGRAAPELRPGIFAAVRDKVRAEHPLGGWASLWEGFAGLAARFPEVISGEEQKALEERAIEAQKRTDEINRRNNPGSEHLFVSGVDDTDEKTEADESIVRLVESCDLTSAVSIDAALAQITGEPPLPYHARQQFFGLLKEKCPYDQRAKLLFALCEVSGLEVDDVIRHIVDLMQAWSESSTHLRAEAKAVAERLFAFRGSEIFELRFANISREVNQLSELCQDHGFVMRQLLLTVANEEVDLGGEEWLQVATNLCKDTSPSTGLEALEKLLSSPAARIADEIGEGPFRPEFAPDITEAQHLATFIWHFLGADDAYMRWTAAKCISTLAALGLHDDLKALFDLFDERAVGALETKDQPLPYLNSQQWLLMGLARATARFGHELGYLGPLLVTLANRDDLHVIDKLHVERCLQHLNSDGTYDAALAKLHSEIAEPPHGYVDKEGYPKPVEPQSGFSFDYEFSKSEISTLARLFGLSQGEVIDQMAAEIKKRWPAATGMDYFSGHERYRWHRSDRHEFFREHVQKHALLHAATTFLKTLPVVRRSYEMDGLGPYHDWLGRYDVAFKDGSFLSDHKDAVPECAKAYLLARLKDRQPALEPVDILLNRLGFTGQPGGEIPLYGRWKSVDGVWVRITAGLSPLKGAVGRCQQFSKRPDHEFWIPIFDNEGYDDEYRQVSPFEPLVWDFDPYPRGIDEGDKLATPSAAARPRLGIELTSALGLSPDADLREWRTTDGDLAIRSQVWGEWQPNEYDHREDENNNGELLLANPNWLDNVLERQRKRLVLTVSFSKYKSRYDFEEVQQISSAYVLLYDKGGIYRSWHAKRAAG</sequence>